<dbReference type="EMBL" id="ML739069">
    <property type="protein sequence ID" value="KAE8354600.1"/>
    <property type="molecule type" value="Genomic_DNA"/>
</dbReference>
<gene>
    <name evidence="1" type="ORF">BDV28DRAFT_146967</name>
</gene>
<reference evidence="2" key="1">
    <citation type="submission" date="2019-04" db="EMBL/GenBank/DDBJ databases">
        <title>Friends and foes A comparative genomics studyof 23 Aspergillus species from section Flavi.</title>
        <authorList>
            <consortium name="DOE Joint Genome Institute"/>
            <person name="Kjaerbolling I."/>
            <person name="Vesth T."/>
            <person name="Frisvad J.C."/>
            <person name="Nybo J.L."/>
            <person name="Theobald S."/>
            <person name="Kildgaard S."/>
            <person name="Isbrandt T."/>
            <person name="Kuo A."/>
            <person name="Sato A."/>
            <person name="Lyhne E.K."/>
            <person name="Kogle M.E."/>
            <person name="Wiebenga A."/>
            <person name="Kun R.S."/>
            <person name="Lubbers R.J."/>
            <person name="Makela M.R."/>
            <person name="Barry K."/>
            <person name="Chovatia M."/>
            <person name="Clum A."/>
            <person name="Daum C."/>
            <person name="Haridas S."/>
            <person name="He G."/>
            <person name="LaButti K."/>
            <person name="Lipzen A."/>
            <person name="Mondo S."/>
            <person name="Riley R."/>
            <person name="Salamov A."/>
            <person name="Simmons B.A."/>
            <person name="Magnuson J.K."/>
            <person name="Henrissat B."/>
            <person name="Mortensen U.H."/>
            <person name="Larsen T.O."/>
            <person name="Devries R.P."/>
            <person name="Grigoriev I.V."/>
            <person name="Machida M."/>
            <person name="Baker S.E."/>
            <person name="Andersen M.R."/>
        </authorList>
    </citation>
    <scope>NUCLEOTIDE SEQUENCE [LARGE SCALE GENOMIC DNA]</scope>
    <source>
        <strain evidence="2">CBS 553.77</strain>
    </source>
</reference>
<evidence type="ECO:0000313" key="1">
    <source>
        <dbReference type="EMBL" id="KAE8354600.1"/>
    </source>
</evidence>
<dbReference type="Proteomes" id="UP000327118">
    <property type="component" value="Unassembled WGS sequence"/>
</dbReference>
<name>A0A5N6ZEU3_9EURO</name>
<keyword evidence="2" id="KW-1185">Reference proteome</keyword>
<organism evidence="1 2">
    <name type="scientific">Aspergillus coremiiformis</name>
    <dbReference type="NCBI Taxonomy" id="138285"/>
    <lineage>
        <taxon>Eukaryota</taxon>
        <taxon>Fungi</taxon>
        <taxon>Dikarya</taxon>
        <taxon>Ascomycota</taxon>
        <taxon>Pezizomycotina</taxon>
        <taxon>Eurotiomycetes</taxon>
        <taxon>Eurotiomycetidae</taxon>
        <taxon>Eurotiales</taxon>
        <taxon>Aspergillaceae</taxon>
        <taxon>Aspergillus</taxon>
        <taxon>Aspergillus subgen. Circumdati</taxon>
    </lineage>
</organism>
<proteinExistence type="predicted"/>
<sequence length="108" mass="12492">MMVPADTQIIVLNRIDATRHAMLKAGCLWEEGNEKDSAPIWSLDYTVWQRVLSEQCGFDNNSHKLRYHFELPGGQQTGYAYCEVQWLCAIQLMLQDSEQTVQFEIIPK</sequence>
<dbReference type="AlphaFoldDB" id="A0A5N6ZEU3"/>
<dbReference type="OrthoDB" id="4486738at2759"/>
<protein>
    <submittedName>
        <fullName evidence="1">Uncharacterized protein</fullName>
    </submittedName>
</protein>
<evidence type="ECO:0000313" key="2">
    <source>
        <dbReference type="Proteomes" id="UP000327118"/>
    </source>
</evidence>
<accession>A0A5N6ZEU3</accession>